<evidence type="ECO:0000313" key="1">
    <source>
        <dbReference type="EMBL" id="VVD26545.1"/>
    </source>
</evidence>
<accession>A0A5Q4Z5K5</accession>
<evidence type="ECO:0000313" key="2">
    <source>
        <dbReference type="Proteomes" id="UP000325811"/>
    </source>
</evidence>
<organism evidence="1 2">
    <name type="scientific">Paraburkholderia dioscoreae</name>
    <dbReference type="NCBI Taxonomy" id="2604047"/>
    <lineage>
        <taxon>Bacteria</taxon>
        <taxon>Pseudomonadati</taxon>
        <taxon>Pseudomonadota</taxon>
        <taxon>Betaproteobacteria</taxon>
        <taxon>Burkholderiales</taxon>
        <taxon>Burkholderiaceae</taxon>
        <taxon>Paraburkholderia</taxon>
    </lineage>
</organism>
<protein>
    <submittedName>
        <fullName evidence="1">Uncharacterized protein</fullName>
    </submittedName>
</protein>
<dbReference type="KEGG" id="pdio:PDMSB3_0083"/>
<dbReference type="Proteomes" id="UP000325811">
    <property type="component" value="Chromosome I"/>
</dbReference>
<reference evidence="1 2" key="1">
    <citation type="submission" date="2019-08" db="EMBL/GenBank/DDBJ databases">
        <authorList>
            <person name="Herpell B J."/>
        </authorList>
    </citation>
    <scope>NUCLEOTIDE SEQUENCE [LARGE SCALE GENOMIC DNA]</scope>
    <source>
        <strain evidence="2">Msb3</strain>
    </source>
</reference>
<sequence length="70" mass="7733">MKLFVERWVTVGAIGTRTHQLMLAPVTAPRIGTDRRSLGVERSCTDFPGLIRAAIAIQTAILAHYDLRSI</sequence>
<name>A0A5Q4Z5K5_9BURK</name>
<keyword evidence="2" id="KW-1185">Reference proteome</keyword>
<proteinExistence type="predicted"/>
<dbReference type="AlphaFoldDB" id="A0A5Q4Z5K5"/>
<dbReference type="EMBL" id="LR699553">
    <property type="protein sequence ID" value="VVD26545.1"/>
    <property type="molecule type" value="Genomic_DNA"/>
</dbReference>
<gene>
    <name evidence="1" type="ORF">PDMSB3_0083</name>
</gene>